<keyword evidence="3" id="KW-1133">Transmembrane helix</keyword>
<protein>
    <recommendedName>
        <fullName evidence="5">Ig-like domain-containing protein</fullName>
    </recommendedName>
</protein>
<dbReference type="Gene3D" id="2.60.40.10">
    <property type="entry name" value="Immunoglobulins"/>
    <property type="match status" value="2"/>
</dbReference>
<evidence type="ECO:0000256" key="1">
    <source>
        <dbReference type="ARBA" id="ARBA00023157"/>
    </source>
</evidence>
<dbReference type="PANTHER" id="PTHR46484">
    <property type="entry name" value="SI:CH211-171H4.5-RELATED"/>
    <property type="match status" value="1"/>
</dbReference>
<keyword evidence="1" id="KW-1015">Disulfide bond</keyword>
<dbReference type="InterPro" id="IPR013783">
    <property type="entry name" value="Ig-like_fold"/>
</dbReference>
<dbReference type="InterPro" id="IPR007110">
    <property type="entry name" value="Ig-like_dom"/>
</dbReference>
<keyword evidence="3" id="KW-0812">Transmembrane</keyword>
<dbReference type="GeneID" id="127366552"/>
<evidence type="ECO:0000259" key="5">
    <source>
        <dbReference type="PROSITE" id="PS50835"/>
    </source>
</evidence>
<evidence type="ECO:0000256" key="2">
    <source>
        <dbReference type="SAM" id="MobiDB-lite"/>
    </source>
</evidence>
<evidence type="ECO:0000313" key="6">
    <source>
        <dbReference type="Ensembl" id="ENSDLAP00005079110.1"/>
    </source>
</evidence>
<keyword evidence="3" id="KW-0472">Membrane</keyword>
<organism evidence="6 7">
    <name type="scientific">Dicentrarchus labrax</name>
    <name type="common">European seabass</name>
    <name type="synonym">Morone labrax</name>
    <dbReference type="NCBI Taxonomy" id="13489"/>
    <lineage>
        <taxon>Eukaryota</taxon>
        <taxon>Metazoa</taxon>
        <taxon>Chordata</taxon>
        <taxon>Craniata</taxon>
        <taxon>Vertebrata</taxon>
        <taxon>Euteleostomi</taxon>
        <taxon>Actinopterygii</taxon>
        <taxon>Neopterygii</taxon>
        <taxon>Teleostei</taxon>
        <taxon>Neoteleostei</taxon>
        <taxon>Acanthomorphata</taxon>
        <taxon>Eupercaria</taxon>
        <taxon>Moronidae</taxon>
        <taxon>Dicentrarchus</taxon>
    </lineage>
</organism>
<dbReference type="Pfam" id="PF08205">
    <property type="entry name" value="C2-set_2"/>
    <property type="match status" value="1"/>
</dbReference>
<name>A0A8P4KS27_DICLA</name>
<dbReference type="InterPro" id="IPR036179">
    <property type="entry name" value="Ig-like_dom_sf"/>
</dbReference>
<feature type="compositionally biased region" description="Polar residues" evidence="2">
    <location>
        <begin position="354"/>
        <end position="363"/>
    </location>
</feature>
<evidence type="ECO:0000256" key="4">
    <source>
        <dbReference type="SAM" id="SignalP"/>
    </source>
</evidence>
<evidence type="ECO:0000313" key="7">
    <source>
        <dbReference type="Proteomes" id="UP000694389"/>
    </source>
</evidence>
<feature type="transmembrane region" description="Helical" evidence="3">
    <location>
        <begin position="248"/>
        <end position="270"/>
    </location>
</feature>
<dbReference type="AlphaFoldDB" id="A0A8P4KS27"/>
<dbReference type="InterPro" id="IPR013162">
    <property type="entry name" value="CD80_C2-set"/>
</dbReference>
<sequence>MMVFCLLVAALSSPVVTEEWKADVVNFLDALVSSCVVVPCSFTHPRGPLPTSRLRGIWHRSTNHKEYIYNEDNTLIVDSFRGRTKLLGALGQNNCTLEIIDIKDHDNGPFCFRIELAKTSTDTSTTDKFSFVEQCVQFKMLTDPPKPILNHAKTAIQNHPYTVTCSVTHTCPSHMPKLTWNKGTADMATEIHREVQRGLWEVQSILTFIPEEKDDHTDVTCTAAFHEKPESSETMTLYVKRAENYNHIIIPTVVGIGTAVLFGVFCILMVKKYKTRIAELQRRDGSVLNRLSRMSRRIRSDGPGPSHSDQRRSIWSRFSRRPKGEMLDLDHMPNNVKSKSCADGKISKPRFPSPKSQPKSYNYNEDLDDGDDYMNTVELNIYGNI</sequence>
<dbReference type="RefSeq" id="XP_051261559.1">
    <property type="nucleotide sequence ID" value="XM_051405599.1"/>
</dbReference>
<dbReference type="PROSITE" id="PS50835">
    <property type="entry name" value="IG_LIKE"/>
    <property type="match status" value="1"/>
</dbReference>
<keyword evidence="7" id="KW-1185">Reference proteome</keyword>
<dbReference type="RefSeq" id="XP_051261561.1">
    <property type="nucleotide sequence ID" value="XM_051405601.1"/>
</dbReference>
<proteinExistence type="predicted"/>
<feature type="compositionally biased region" description="Basic and acidic residues" evidence="2">
    <location>
        <begin position="322"/>
        <end position="331"/>
    </location>
</feature>
<reference evidence="6" key="2">
    <citation type="submission" date="2025-09" db="UniProtKB">
        <authorList>
            <consortium name="Ensembl"/>
        </authorList>
    </citation>
    <scope>IDENTIFICATION</scope>
</reference>
<dbReference type="GeneTree" id="ENSGT01150000286924"/>
<evidence type="ECO:0000256" key="3">
    <source>
        <dbReference type="SAM" id="Phobius"/>
    </source>
</evidence>
<gene>
    <name evidence="6" type="primary">LOC127366552</name>
</gene>
<dbReference type="Ensembl" id="ENSDLAT00005076914.1">
    <property type="protein sequence ID" value="ENSDLAP00005079110.1"/>
    <property type="gene ID" value="ENSDLAG00005013622.2"/>
</dbReference>
<keyword evidence="4" id="KW-0732">Signal</keyword>
<feature type="domain" description="Ig-like" evidence="5">
    <location>
        <begin position="144"/>
        <end position="236"/>
    </location>
</feature>
<dbReference type="SUPFAM" id="SSF48726">
    <property type="entry name" value="Immunoglobulin"/>
    <property type="match status" value="2"/>
</dbReference>
<feature type="region of interest" description="Disordered" evidence="2">
    <location>
        <begin position="291"/>
        <end position="368"/>
    </location>
</feature>
<accession>A0A8P4KS27</accession>
<dbReference type="Proteomes" id="UP000694389">
    <property type="component" value="Unassembled WGS sequence"/>
</dbReference>
<reference evidence="6" key="1">
    <citation type="submission" date="2025-08" db="UniProtKB">
        <authorList>
            <consortium name="Ensembl"/>
        </authorList>
    </citation>
    <scope>IDENTIFICATION</scope>
</reference>
<feature type="chain" id="PRO_5035896645" description="Ig-like domain-containing protein" evidence="4">
    <location>
        <begin position="18"/>
        <end position="385"/>
    </location>
</feature>
<feature type="signal peptide" evidence="4">
    <location>
        <begin position="1"/>
        <end position="17"/>
    </location>
</feature>
<dbReference type="PANTHER" id="PTHR46484:SF7">
    <property type="entry name" value="MYELIN-ASSOCIATED GLYCOPROTEIN-LIKE-RELATED"/>
    <property type="match status" value="1"/>
</dbReference>